<dbReference type="GO" id="GO:0016787">
    <property type="term" value="F:hydrolase activity"/>
    <property type="evidence" value="ECO:0007669"/>
    <property type="project" value="InterPro"/>
</dbReference>
<feature type="domain" description="Helicase ATP-binding" evidence="4">
    <location>
        <begin position="39"/>
        <end position="220"/>
    </location>
</feature>
<evidence type="ECO:0000256" key="3">
    <source>
        <dbReference type="SAM" id="Phobius"/>
    </source>
</evidence>
<dbReference type="GO" id="GO:0009432">
    <property type="term" value="P:SOS response"/>
    <property type="evidence" value="ECO:0007669"/>
    <property type="project" value="UniProtKB-KW"/>
</dbReference>
<name>E7SCF3_9STRE</name>
<accession>E7SCF3</accession>
<keyword evidence="1" id="KW-0742">SOS response</keyword>
<dbReference type="PANTHER" id="PTHR47396">
    <property type="entry name" value="TYPE I RESTRICTION ENZYME ECOKI R PROTEIN"/>
    <property type="match status" value="1"/>
</dbReference>
<dbReference type="Gene3D" id="3.40.50.300">
    <property type="entry name" value="P-loop containing nucleotide triphosphate hydrolases"/>
    <property type="match status" value="2"/>
</dbReference>
<dbReference type="GO" id="GO:0005829">
    <property type="term" value="C:cytosol"/>
    <property type="evidence" value="ECO:0007669"/>
    <property type="project" value="TreeGrafter"/>
</dbReference>
<dbReference type="GO" id="GO:0005524">
    <property type="term" value="F:ATP binding"/>
    <property type="evidence" value="ECO:0007669"/>
    <property type="project" value="InterPro"/>
</dbReference>
<evidence type="ECO:0000256" key="1">
    <source>
        <dbReference type="ARBA" id="ARBA00023236"/>
    </source>
</evidence>
<feature type="coiled-coil region" evidence="2">
    <location>
        <begin position="593"/>
        <end position="627"/>
    </location>
</feature>
<dbReference type="eggNOG" id="COG1061">
    <property type="taxonomic scope" value="Bacteria"/>
</dbReference>
<dbReference type="EMBL" id="AEQR01000020">
    <property type="protein sequence ID" value="EFV98733.1"/>
    <property type="molecule type" value="Genomic_DNA"/>
</dbReference>
<dbReference type="Pfam" id="PF04851">
    <property type="entry name" value="ResIII"/>
    <property type="match status" value="1"/>
</dbReference>
<dbReference type="CDD" id="cd18785">
    <property type="entry name" value="SF2_C"/>
    <property type="match status" value="1"/>
</dbReference>
<keyword evidence="3" id="KW-0472">Membrane</keyword>
<evidence type="ECO:0000256" key="2">
    <source>
        <dbReference type="SAM" id="Coils"/>
    </source>
</evidence>
<dbReference type="InterPro" id="IPR050742">
    <property type="entry name" value="Helicase_Restrict-Modif_Enz"/>
</dbReference>
<reference evidence="5 6" key="1">
    <citation type="submission" date="2010-12" db="EMBL/GenBank/DDBJ databases">
        <authorList>
            <person name="Muzny D."/>
            <person name="Qin X."/>
            <person name="Deng J."/>
            <person name="Jiang H."/>
            <person name="Liu Y."/>
            <person name="Qu J."/>
            <person name="Song X.-Z."/>
            <person name="Zhang L."/>
            <person name="Thornton R."/>
            <person name="Coyle M."/>
            <person name="Francisco L."/>
            <person name="Jackson L."/>
            <person name="Javaid M."/>
            <person name="Korchina V."/>
            <person name="Kovar C."/>
            <person name="Mata R."/>
            <person name="Mathew T."/>
            <person name="Ngo R."/>
            <person name="Nguyen L."/>
            <person name="Nguyen N."/>
            <person name="Okwuonu G."/>
            <person name="Ongeri F."/>
            <person name="Pham C."/>
            <person name="Simmons D."/>
            <person name="Wilczek-Boney K."/>
            <person name="Hale W."/>
            <person name="Jakkamsetti A."/>
            <person name="Pham P."/>
            <person name="Ruth R."/>
            <person name="San Lucas F."/>
            <person name="Warren J."/>
            <person name="Zhang J."/>
            <person name="Zhao Z."/>
            <person name="Zhou C."/>
            <person name="Zhu D."/>
            <person name="Lee S."/>
            <person name="Bess C."/>
            <person name="Blankenburg K."/>
            <person name="Forbes L."/>
            <person name="Fu Q."/>
            <person name="Gubbala S."/>
            <person name="Hirani K."/>
            <person name="Jayaseelan J.C."/>
            <person name="Lara F."/>
            <person name="Munidasa M."/>
            <person name="Palculict T."/>
            <person name="Patil S."/>
            <person name="Pu L.-L."/>
            <person name="Saada N."/>
            <person name="Tang L."/>
            <person name="Weissenberger G."/>
            <person name="Zhu Y."/>
            <person name="Hemphill L."/>
            <person name="Shang Y."/>
            <person name="Youmans B."/>
            <person name="Ayvaz T."/>
            <person name="Ross M."/>
            <person name="Santibanez J."/>
            <person name="Aqrawi P."/>
            <person name="Gross S."/>
            <person name="Joshi V."/>
            <person name="Fowler G."/>
            <person name="Nazareth L."/>
            <person name="Reid J."/>
            <person name="Worley K."/>
            <person name="Petrosino J."/>
            <person name="Highlander S."/>
            <person name="Gibbs R."/>
        </authorList>
    </citation>
    <scope>NUCLEOTIDE SEQUENCE [LARGE SCALE GENOMIC DNA]</scope>
    <source>
        <strain evidence="5 6">ATCC 700641</strain>
    </source>
</reference>
<evidence type="ECO:0000259" key="4">
    <source>
        <dbReference type="PROSITE" id="PS51192"/>
    </source>
</evidence>
<dbReference type="GO" id="GO:0003677">
    <property type="term" value="F:DNA binding"/>
    <property type="evidence" value="ECO:0007669"/>
    <property type="project" value="InterPro"/>
</dbReference>
<feature type="transmembrane region" description="Helical" evidence="3">
    <location>
        <begin position="745"/>
        <end position="764"/>
    </location>
</feature>
<keyword evidence="2" id="KW-0175">Coiled coil</keyword>
<gene>
    <name evidence="5" type="ORF">HMPREF9421_1645</name>
</gene>
<organism evidence="5 6">
    <name type="scientific">Streptococcus australis ATCC 700641</name>
    <dbReference type="NCBI Taxonomy" id="888833"/>
    <lineage>
        <taxon>Bacteria</taxon>
        <taxon>Bacillati</taxon>
        <taxon>Bacillota</taxon>
        <taxon>Bacilli</taxon>
        <taxon>Lactobacillales</taxon>
        <taxon>Streptococcaceae</taxon>
        <taxon>Streptococcus</taxon>
    </lineage>
</organism>
<keyword evidence="3" id="KW-1133">Transmembrane helix</keyword>
<dbReference type="InterPro" id="IPR006935">
    <property type="entry name" value="Helicase/UvrB_N"/>
</dbReference>
<dbReference type="InterPro" id="IPR027417">
    <property type="entry name" value="P-loop_NTPase"/>
</dbReference>
<dbReference type="HOGENOM" id="CLU_012831_0_0_9"/>
<dbReference type="InterPro" id="IPR014001">
    <property type="entry name" value="Helicase_ATP-bd"/>
</dbReference>
<dbReference type="AlphaFoldDB" id="E7SCF3"/>
<dbReference type="PANTHER" id="PTHR47396:SF1">
    <property type="entry name" value="ATP-DEPENDENT HELICASE IRC3-RELATED"/>
    <property type="match status" value="1"/>
</dbReference>
<dbReference type="SUPFAM" id="SSF52540">
    <property type="entry name" value="P-loop containing nucleoside triphosphate hydrolases"/>
    <property type="match status" value="3"/>
</dbReference>
<protein>
    <submittedName>
        <fullName evidence="5">Type III restriction enzyme, res subunit</fullName>
    </submittedName>
</protein>
<proteinExistence type="predicted"/>
<evidence type="ECO:0000313" key="6">
    <source>
        <dbReference type="Proteomes" id="UP000002814"/>
    </source>
</evidence>
<sequence>MNTFNYDIMGTVQGRKPMLQELAFTGQWRHYQKRVLDKSDAFMADGHLHLVAAPGSGKTTLGIEFIRRFGQPTLILAPTVTIRQQWVDRIIQAFLSDESQAEQLISQDLKHPKLITVATYQALHSAMNQVVGQSQAEDTDDQAEIETFDFKGFDIFTTFKAISLGTLCLDECHHLRNEWWKSLEAFRQAFPDLKMISLTATPPYEGDPALWDRYIRMCGEIDEEITVPELVKEDTLCPHQDYVYFAFPTKEEQEQLDAFSQQKNALLQQLTSDPLFCQHLQNCQALSGQISDDELLNEPKYLSATLIFLRSKGIDFPKRFQDLLGAKKLPAFTLDWLEILLQGLLFQVPHWYNLPEEYEKQLLHELKAASLIDRKQVKLVRNKKQDLLLNQSLGKLNAVREIFKAEYQALGSQLRQLVLTDYIRQDFEVHLGDKDAQFTQLGVLSYFESIRRESLEQATPPAIAVLTGSIVIIPTVAKSRLEELLGSDRLTYQSVGQLSPDDFLKVRLVGSQHDLVTAVTQLFQEGLIQVVIGTKSLLGEGWDAPCVNSLILASFVGSFMLSNQMRGRAIRVWPENPDKTSNIWHLVSINLSLKKWYEKSDLEKEEIEALTDQLKEYSPDLELLERRMKQFLGLHYKEPFIESGIERLAFDNIRYTKKQLQKLNEETLERSTHRQELRDGWKKALPILENMEIANEVQVDKHFLPLALFFDARKLARWLTAATLTDSFANLIYYSHRGGWNTASLILLFVLAVLALLAWLRYYLYKSPYKRLEVFGQAIHQALLRSGQIQTQATRIQVVRDRKDAINTLIYMKGGTMREKELFSQTMIEFFAPIENQRYILKAQEKVSDQTEYFAVPSLFDKRKEDAQAFVEQIRKSLGKYDLVYTRSAEGRAILLDARIKALANKQERTFTKKQVMSNLK</sequence>
<evidence type="ECO:0000313" key="5">
    <source>
        <dbReference type="EMBL" id="EFV98733.1"/>
    </source>
</evidence>
<dbReference type="Proteomes" id="UP000002814">
    <property type="component" value="Unassembled WGS sequence"/>
</dbReference>
<dbReference type="SMART" id="SM00487">
    <property type="entry name" value="DEXDc"/>
    <property type="match status" value="1"/>
</dbReference>
<comment type="caution">
    <text evidence="5">The sequence shown here is derived from an EMBL/GenBank/DDBJ whole genome shotgun (WGS) entry which is preliminary data.</text>
</comment>
<keyword evidence="3" id="KW-0812">Transmembrane</keyword>
<keyword evidence="6" id="KW-1185">Reference proteome</keyword>
<keyword evidence="1" id="KW-0227">DNA damage</keyword>
<dbReference type="PROSITE" id="PS51192">
    <property type="entry name" value="HELICASE_ATP_BIND_1"/>
    <property type="match status" value="1"/>
</dbReference>